<evidence type="ECO:0008006" key="3">
    <source>
        <dbReference type="Google" id="ProtNLM"/>
    </source>
</evidence>
<keyword evidence="2" id="KW-1185">Reference proteome</keyword>
<sequence length="79" mass="8122">MIDGVALAEAQEQLAWAVLGVVLVAGLPPCNIEAAADGEETGVALVPDGHGAPVHPTRVLHLTDAEVAAWASDQETETR</sequence>
<proteinExistence type="predicted"/>
<accession>A0ABU4MY30</accession>
<reference evidence="1 2" key="1">
    <citation type="journal article" date="2023" name="Microb. Genom.">
        <title>Mesoterricola silvestris gen. nov., sp. nov., Mesoterricola sediminis sp. nov., Geothrix oryzae sp. nov., Geothrix edaphica sp. nov., Geothrix rubra sp. nov., and Geothrix limicola sp. nov., six novel members of Acidobacteriota isolated from soils.</title>
        <authorList>
            <person name="Weisberg A.J."/>
            <person name="Pearce E."/>
            <person name="Kramer C.G."/>
            <person name="Chang J.H."/>
            <person name="Clarke C.R."/>
        </authorList>
    </citation>
    <scope>NUCLEOTIDE SEQUENCE [LARGE SCALE GENOMIC DNA]</scope>
    <source>
        <strain evidence="1 2">NE20-4-1</strain>
    </source>
</reference>
<evidence type="ECO:0000313" key="1">
    <source>
        <dbReference type="EMBL" id="MDX3041729.1"/>
    </source>
</evidence>
<comment type="caution">
    <text evidence="1">The sequence shown here is derived from an EMBL/GenBank/DDBJ whole genome shotgun (WGS) entry which is preliminary data.</text>
</comment>
<name>A0ABU4MY30_9ACTN</name>
<dbReference type="EMBL" id="JARAWJ010000029">
    <property type="protein sequence ID" value="MDX3041729.1"/>
    <property type="molecule type" value="Genomic_DNA"/>
</dbReference>
<organism evidence="1 2">
    <name type="scientific">Streptomyces caniscabiei</name>
    <dbReference type="NCBI Taxonomy" id="2746961"/>
    <lineage>
        <taxon>Bacteria</taxon>
        <taxon>Bacillati</taxon>
        <taxon>Actinomycetota</taxon>
        <taxon>Actinomycetes</taxon>
        <taxon>Kitasatosporales</taxon>
        <taxon>Streptomycetaceae</taxon>
        <taxon>Streptomyces</taxon>
    </lineage>
</organism>
<evidence type="ECO:0000313" key="2">
    <source>
        <dbReference type="Proteomes" id="UP001282474"/>
    </source>
</evidence>
<dbReference type="Proteomes" id="UP001282474">
    <property type="component" value="Unassembled WGS sequence"/>
</dbReference>
<protein>
    <recommendedName>
        <fullName evidence="3">Secreted protein</fullName>
    </recommendedName>
</protein>
<gene>
    <name evidence="1" type="ORF">PV383_31750</name>
</gene>
<dbReference type="RefSeq" id="WP_193381178.1">
    <property type="nucleotide sequence ID" value="NZ_JABXWF010000044.1"/>
</dbReference>